<accession>A0ABT7I8K7</accession>
<evidence type="ECO:0008006" key="3">
    <source>
        <dbReference type="Google" id="ProtNLM"/>
    </source>
</evidence>
<protein>
    <recommendedName>
        <fullName evidence="3">Ribbon-helix-helix protein, CopG family</fullName>
    </recommendedName>
</protein>
<dbReference type="Proteomes" id="UP001227964">
    <property type="component" value="Unassembled WGS sequence"/>
</dbReference>
<dbReference type="RefSeq" id="WP_285387824.1">
    <property type="nucleotide sequence ID" value="NZ_JASSVS010000001.1"/>
</dbReference>
<dbReference type="EMBL" id="JASSVS010000001">
    <property type="protein sequence ID" value="MDL0429588.1"/>
    <property type="molecule type" value="Genomic_DNA"/>
</dbReference>
<proteinExistence type="predicted"/>
<comment type="caution">
    <text evidence="1">The sequence shown here is derived from an EMBL/GenBank/DDBJ whole genome shotgun (WGS) entry which is preliminary data.</text>
</comment>
<gene>
    <name evidence="1" type="ORF">QPM17_00485</name>
</gene>
<sequence>MPELVHISARIEAETRQKLDELAKQRRMKTGEDVRLADLIREALQEYTDRHKA</sequence>
<evidence type="ECO:0000313" key="2">
    <source>
        <dbReference type="Proteomes" id="UP001227964"/>
    </source>
</evidence>
<evidence type="ECO:0000313" key="1">
    <source>
        <dbReference type="EMBL" id="MDL0429588.1"/>
    </source>
</evidence>
<keyword evidence="2" id="KW-1185">Reference proteome</keyword>
<organism evidence="1 2">
    <name type="scientific">Marinobacter azerbaijanicus</name>
    <dbReference type="NCBI Taxonomy" id="3050455"/>
    <lineage>
        <taxon>Bacteria</taxon>
        <taxon>Pseudomonadati</taxon>
        <taxon>Pseudomonadota</taxon>
        <taxon>Gammaproteobacteria</taxon>
        <taxon>Pseudomonadales</taxon>
        <taxon>Marinobacteraceae</taxon>
        <taxon>Marinobacter</taxon>
    </lineage>
</organism>
<name>A0ABT7I8K7_9GAMM</name>
<reference evidence="1 2" key="1">
    <citation type="submission" date="2023-06" db="EMBL/GenBank/DDBJ databases">
        <title>Marinobacter azerbaijanicus a moderately halophilic, isolated from Urmia Lake in Azerbaijan region of Iran.</title>
        <authorList>
            <person name="Sanchez-Porro C."/>
            <person name="Aghdam E.M."/>
            <person name="Saheb S.M."/>
            <person name="Tarhriz V."/>
            <person name="Kazemi E."/>
            <person name="Ammozegar M.A."/>
            <person name="Ventosa A."/>
            <person name="Hejazi M.S."/>
        </authorList>
    </citation>
    <scope>NUCLEOTIDE SEQUENCE [LARGE SCALE GENOMIC DNA]</scope>
    <source>
        <strain evidence="1 2">TBZ242</strain>
    </source>
</reference>